<keyword evidence="2" id="KW-1185">Reference proteome</keyword>
<dbReference type="AlphaFoldDB" id="R0JUA6"/>
<protein>
    <submittedName>
        <fullName evidence="1">Uncharacterized protein</fullName>
    </submittedName>
</protein>
<name>R0JUA6_ANAPL</name>
<evidence type="ECO:0000313" key="2">
    <source>
        <dbReference type="Proteomes" id="UP000296049"/>
    </source>
</evidence>
<gene>
    <name evidence="1" type="ORF">Anapl_11152</name>
</gene>
<dbReference type="EMBL" id="KB743162">
    <property type="protein sequence ID" value="EOB00772.1"/>
    <property type="molecule type" value="Genomic_DNA"/>
</dbReference>
<dbReference type="Proteomes" id="UP000296049">
    <property type="component" value="Unassembled WGS sequence"/>
</dbReference>
<dbReference type="PANTHER" id="PTHR23093:SF16">
    <property type="entry name" value="FAM194 C-TERMINAL DOMAIN-CONTAINING PROTEIN"/>
    <property type="match status" value="1"/>
</dbReference>
<sequence length="462" mass="51142">MLVSTTVTVMFNQERGLVTNKDEEMVREWKGPRDGKLAQPVIAQINEYIAVRITGCIAVSLVYKWQHESACLPLSPLQGVALPQLEESLTTDSGSQPDAEEIAVDAVAVCIMQQLSYNYKHTNTISYQIRAYFVTSFCSGGVFQELTAHTFRKPSSQVRKSSPRRSNEVDSSLWNKLWGTLQAACPAVLQRTVMEGETRRCRSHQIPYVSDLEYHHLISKPVSFKEQVTVVTEGCLDSFRLLKYDIASADAFTDHRGSLLEQRHNVAPGMFSAVGSGTKAESGQVPAELVAGCWRGAETAKREERLLEESKDLAKTRAVRDVRRVIGPSSAPGAAVSEQLLPEAVKPEEFLRPLPAQAPICGMCDLVRYRIATWVSLTQCCSVVSADAYSPRRPEHTDQTFSFVIVVARGKRFEEVLFLDGLRNSLTVDLWGLIIADVTAGVLQHTLGIILQNTGRISKESN</sequence>
<proteinExistence type="predicted"/>
<organism evidence="1 2">
    <name type="scientific">Anas platyrhynchos</name>
    <name type="common">Mallard</name>
    <name type="synonym">Anas boschas</name>
    <dbReference type="NCBI Taxonomy" id="8839"/>
    <lineage>
        <taxon>Eukaryota</taxon>
        <taxon>Metazoa</taxon>
        <taxon>Chordata</taxon>
        <taxon>Craniata</taxon>
        <taxon>Vertebrata</taxon>
        <taxon>Euteleostomi</taxon>
        <taxon>Archelosauria</taxon>
        <taxon>Archosauria</taxon>
        <taxon>Dinosauria</taxon>
        <taxon>Saurischia</taxon>
        <taxon>Theropoda</taxon>
        <taxon>Coelurosauria</taxon>
        <taxon>Aves</taxon>
        <taxon>Neognathae</taxon>
        <taxon>Galloanserae</taxon>
        <taxon>Anseriformes</taxon>
        <taxon>Anatidae</taxon>
        <taxon>Anatinae</taxon>
        <taxon>Anas</taxon>
    </lineage>
</organism>
<accession>R0JUA6</accession>
<evidence type="ECO:0000313" key="1">
    <source>
        <dbReference type="EMBL" id="EOB00772.1"/>
    </source>
</evidence>
<reference evidence="2" key="1">
    <citation type="journal article" date="2013" name="Nat. Genet.">
        <title>The duck genome and transcriptome provide insight into an avian influenza virus reservoir species.</title>
        <authorList>
            <person name="Huang Y."/>
            <person name="Li Y."/>
            <person name="Burt D.W."/>
            <person name="Chen H."/>
            <person name="Zhang Y."/>
            <person name="Qian W."/>
            <person name="Kim H."/>
            <person name="Gan S."/>
            <person name="Zhao Y."/>
            <person name="Li J."/>
            <person name="Yi K."/>
            <person name="Feng H."/>
            <person name="Zhu P."/>
            <person name="Li B."/>
            <person name="Liu Q."/>
            <person name="Fairley S."/>
            <person name="Magor K.E."/>
            <person name="Du Z."/>
            <person name="Hu X."/>
            <person name="Goodman L."/>
            <person name="Tafer H."/>
            <person name="Vignal A."/>
            <person name="Lee T."/>
            <person name="Kim K.W."/>
            <person name="Sheng Z."/>
            <person name="An Y."/>
            <person name="Searle S."/>
            <person name="Herrero J."/>
            <person name="Groenen M.A."/>
            <person name="Crooijmans R.P."/>
            <person name="Faraut T."/>
            <person name="Cai Q."/>
            <person name="Webster R.G."/>
            <person name="Aldridge J.R."/>
            <person name="Warren W.C."/>
            <person name="Bartschat S."/>
            <person name="Kehr S."/>
            <person name="Marz M."/>
            <person name="Stadler P.F."/>
            <person name="Smith J."/>
            <person name="Kraus R.H."/>
            <person name="Zhao Y."/>
            <person name="Ren L."/>
            <person name="Fei J."/>
            <person name="Morisson M."/>
            <person name="Kaiser P."/>
            <person name="Griffin D.K."/>
            <person name="Rao M."/>
            <person name="Pitel F."/>
            <person name="Wang J."/>
            <person name="Li N."/>
        </authorList>
    </citation>
    <scope>NUCLEOTIDE SEQUENCE [LARGE SCALE GENOMIC DNA]</scope>
</reference>
<dbReference type="PANTHER" id="PTHR23093">
    <property type="entry name" value="SIMILAR TO CHROMOSOME 3 OPEN READING FRAME 20"/>
    <property type="match status" value="1"/>
</dbReference>